<comment type="caution">
    <text evidence="2">The sequence shown here is derived from an EMBL/GenBank/DDBJ whole genome shotgun (WGS) entry which is preliminary data.</text>
</comment>
<dbReference type="RefSeq" id="WP_190240445.1">
    <property type="nucleotide sequence ID" value="NZ_QFGA01000002.1"/>
</dbReference>
<dbReference type="NCBIfam" id="NF033573">
    <property type="entry name" value="transpos_IS200"/>
    <property type="match status" value="1"/>
</dbReference>
<keyword evidence="3" id="KW-1185">Reference proteome</keyword>
<dbReference type="GO" id="GO:0004803">
    <property type="term" value="F:transposase activity"/>
    <property type="evidence" value="ECO:0007669"/>
    <property type="project" value="InterPro"/>
</dbReference>
<protein>
    <submittedName>
        <fullName evidence="2">Transposase IS200 like protein</fullName>
    </submittedName>
</protein>
<gene>
    <name evidence="2" type="ORF">Psch_02415</name>
</gene>
<evidence type="ECO:0000313" key="2">
    <source>
        <dbReference type="EMBL" id="TEB05374.1"/>
    </source>
</evidence>
<dbReference type="PANTHER" id="PTHR33360:SF2">
    <property type="entry name" value="TRANSPOSASE FOR INSERTION SEQUENCE ELEMENT IS200"/>
    <property type="match status" value="1"/>
</dbReference>
<dbReference type="GO" id="GO:0006313">
    <property type="term" value="P:DNA transposition"/>
    <property type="evidence" value="ECO:0007669"/>
    <property type="project" value="InterPro"/>
</dbReference>
<organism evidence="2 3">
    <name type="scientific">Pelotomaculum schinkii</name>
    <dbReference type="NCBI Taxonomy" id="78350"/>
    <lineage>
        <taxon>Bacteria</taxon>
        <taxon>Bacillati</taxon>
        <taxon>Bacillota</taxon>
        <taxon>Clostridia</taxon>
        <taxon>Eubacteriales</taxon>
        <taxon>Desulfotomaculaceae</taxon>
        <taxon>Pelotomaculum</taxon>
    </lineage>
</organism>
<name>A0A4Y7R8V4_9FIRM</name>
<evidence type="ECO:0000259" key="1">
    <source>
        <dbReference type="SMART" id="SM01321"/>
    </source>
</evidence>
<dbReference type="EMBL" id="QFGA01000002">
    <property type="protein sequence ID" value="TEB05374.1"/>
    <property type="molecule type" value="Genomic_DNA"/>
</dbReference>
<feature type="domain" description="Transposase IS200-like" evidence="1">
    <location>
        <begin position="11"/>
        <end position="130"/>
    </location>
</feature>
<proteinExistence type="predicted"/>
<accession>A0A4Y7R8V4</accession>
<dbReference type="InterPro" id="IPR002686">
    <property type="entry name" value="Transposase_17"/>
</dbReference>
<dbReference type="GO" id="GO:0003677">
    <property type="term" value="F:DNA binding"/>
    <property type="evidence" value="ECO:0007669"/>
    <property type="project" value="InterPro"/>
</dbReference>
<dbReference type="InterPro" id="IPR036515">
    <property type="entry name" value="Transposase_17_sf"/>
</dbReference>
<dbReference type="Pfam" id="PF01797">
    <property type="entry name" value="Y1_Tnp"/>
    <property type="match status" value="1"/>
</dbReference>
<dbReference type="SMART" id="SM01321">
    <property type="entry name" value="Y1_Tnp"/>
    <property type="match status" value="1"/>
</dbReference>
<dbReference type="SUPFAM" id="SSF143422">
    <property type="entry name" value="Transposase IS200-like"/>
    <property type="match status" value="1"/>
</dbReference>
<sequence>MQNYRKTSHVTFDIKIHLVWITKYRKPVLGGKIAVRVRDLIRLVAKNNEAEILAGHVSKDHVHLLVSVPPHLSVSKLVQYIKGYSSRKLLMEYKELNKQFWGQHLWARGYFAASSGNVTDEIIMEYIKNQDIEENQKADNFTLEEF</sequence>
<reference evidence="2 3" key="1">
    <citation type="journal article" date="2018" name="Environ. Microbiol.">
        <title>Novel energy conservation strategies and behaviour of Pelotomaculum schinkii driving syntrophic propionate catabolism.</title>
        <authorList>
            <person name="Hidalgo-Ahumada C.A.P."/>
            <person name="Nobu M.K."/>
            <person name="Narihiro T."/>
            <person name="Tamaki H."/>
            <person name="Liu W.T."/>
            <person name="Kamagata Y."/>
            <person name="Stams A.J.M."/>
            <person name="Imachi H."/>
            <person name="Sousa D.Z."/>
        </authorList>
    </citation>
    <scope>NUCLEOTIDE SEQUENCE [LARGE SCALE GENOMIC DNA]</scope>
    <source>
        <strain evidence="2 3">HH</strain>
    </source>
</reference>
<dbReference type="AlphaFoldDB" id="A0A4Y7R8V4"/>
<dbReference type="Proteomes" id="UP000298324">
    <property type="component" value="Unassembled WGS sequence"/>
</dbReference>
<dbReference type="PANTHER" id="PTHR33360">
    <property type="entry name" value="TRANSPOSASE FOR INSERTION SEQUENCE ELEMENT IS200"/>
    <property type="match status" value="1"/>
</dbReference>
<dbReference type="Gene3D" id="3.30.70.1290">
    <property type="entry name" value="Transposase IS200-like"/>
    <property type="match status" value="1"/>
</dbReference>
<evidence type="ECO:0000313" key="3">
    <source>
        <dbReference type="Proteomes" id="UP000298324"/>
    </source>
</evidence>